<evidence type="ECO:0000313" key="1">
    <source>
        <dbReference type="EMBL" id="KAK6618486.1"/>
    </source>
</evidence>
<organism evidence="1 2">
    <name type="scientific">Polyplax serrata</name>
    <name type="common">Common mouse louse</name>
    <dbReference type="NCBI Taxonomy" id="468196"/>
    <lineage>
        <taxon>Eukaryota</taxon>
        <taxon>Metazoa</taxon>
        <taxon>Ecdysozoa</taxon>
        <taxon>Arthropoda</taxon>
        <taxon>Hexapoda</taxon>
        <taxon>Insecta</taxon>
        <taxon>Pterygota</taxon>
        <taxon>Neoptera</taxon>
        <taxon>Paraneoptera</taxon>
        <taxon>Psocodea</taxon>
        <taxon>Troctomorpha</taxon>
        <taxon>Phthiraptera</taxon>
        <taxon>Anoplura</taxon>
        <taxon>Polyplacidae</taxon>
        <taxon>Polyplax</taxon>
    </lineage>
</organism>
<gene>
    <name evidence="1" type="ORF">RUM43_013679</name>
</gene>
<dbReference type="Proteomes" id="UP001372834">
    <property type="component" value="Unassembled WGS sequence"/>
</dbReference>
<dbReference type="AlphaFoldDB" id="A0AAN8RSF3"/>
<proteinExistence type="predicted"/>
<dbReference type="EMBL" id="JAWJWE010000042">
    <property type="protein sequence ID" value="KAK6618486.1"/>
    <property type="molecule type" value="Genomic_DNA"/>
</dbReference>
<sequence length="63" mass="7381">VSFHFYFRSGVLRRLSFPYGFNRTKKKGIVERHSLVLGKPYDLDTTRELNKKVKNDINGGHDK</sequence>
<accession>A0AAN8RSF3</accession>
<feature type="non-terminal residue" evidence="1">
    <location>
        <position position="1"/>
    </location>
</feature>
<protein>
    <submittedName>
        <fullName evidence="1">Uncharacterized protein</fullName>
    </submittedName>
</protein>
<evidence type="ECO:0000313" key="2">
    <source>
        <dbReference type="Proteomes" id="UP001372834"/>
    </source>
</evidence>
<feature type="non-terminal residue" evidence="1">
    <location>
        <position position="63"/>
    </location>
</feature>
<reference evidence="1 2" key="1">
    <citation type="submission" date="2023-10" db="EMBL/GenBank/DDBJ databases">
        <title>Genomes of two closely related lineages of the louse Polyplax serrata with different host specificities.</title>
        <authorList>
            <person name="Martinu J."/>
            <person name="Tarabai H."/>
            <person name="Stefka J."/>
            <person name="Hypsa V."/>
        </authorList>
    </citation>
    <scope>NUCLEOTIDE SEQUENCE [LARGE SCALE GENOMIC DNA]</scope>
    <source>
        <strain evidence="1">HR10_N</strain>
    </source>
</reference>
<comment type="caution">
    <text evidence="1">The sequence shown here is derived from an EMBL/GenBank/DDBJ whole genome shotgun (WGS) entry which is preliminary data.</text>
</comment>
<name>A0AAN8RSF3_POLSC</name>